<dbReference type="GO" id="GO:0005737">
    <property type="term" value="C:cytoplasm"/>
    <property type="evidence" value="ECO:0007669"/>
    <property type="project" value="TreeGrafter"/>
</dbReference>
<dbReference type="Pfam" id="PF00621">
    <property type="entry name" value="RhoGEF"/>
    <property type="match status" value="1"/>
</dbReference>
<keyword evidence="5" id="KW-1185">Reference proteome</keyword>
<dbReference type="CDD" id="cd00160">
    <property type="entry name" value="RhoGEF"/>
    <property type="match status" value="1"/>
</dbReference>
<sequence length="1257" mass="144309">MKNVVAIVLPSKLTECYDAKIFDKQTVNDISNELRLIDHVLFIHTPKYRQLLEADCEPTEEYKELIISSSVSRYSRPEYYLIELPKSDENKIFIKIVVKNQTKHVIPPFFASFDQEKLDLMVGADIKEKIKNDLCIELASYKVYFENEGEDSLSDSAHAHEVINKAKSCQLILDAVVTDKAAGKLSHRCYAVAEIVSTEESYVSDLKYIQNFWEANMRKRQMMPEDQLQIVFKDIYAIVGAQSFFLEKFKMRGTTYGACVAESFLEFSSVFKASQLYVSNYAMIIEVLNNFNKKPKFNKKMKELNSKTEGRDIFSYLITPVQRMPRYILFLRDLIKDTPPSHPDHELMQLAYDAIEKVTKQFDDVTALSKKQTELMRLQKQISKNFIFLDKQRELVTQFSVSIPINPPSKIYQGTIYIFNDLVLIVRTRKKGELGVKIVYDSEIGVFQYKYQWPDFNSITIDATKKPYGDRKSIYTLVFEKAADRDNLLKELENIRTRIKIESKSKFCFEWANIDVKSDMPALVKPLTATVDADPYIFSNNLVYKLINSEITKVGQLPNALAATSSDRSIFVYSNEGIYVIEPPNTSCTLMKLDTKLPILRGASLSFYDHSLYLFGGKIRRNEYSNTLYVINTRNNEVKKYENMEDAPSPRWNHSAVVYHKDLIVYGGCYRQATGPVVLSDAAILDLKKLEWRPFDIELAPRKRHTMLMYGKFIVIVGGIENHTTIINLVTEDVFVCDDIGNYSTSFPYSHAAIFPEGDAFLVAGAKDKKFGFAAIFDLEMPPFVKQSHEKEHAMKAIAMSDDNMHNPSARSRKNNHKHQHKHKHASVNNPFRKHKKREPAVVIKEVPENFFRSDSIDVIQSIDSTDDDTSRFDESDQDIRTSLSLTENEPIVQPSTHPDSKDQTNEENKDDDSFDQKKDEDKSEKDEDKSEKDEDKSEKDEDKSEKDEDKSEKDEGKIEKDKGKSEKDKGKSEKDKGKSEKDRKRKKSAERGKSKHKHEEKDKKKKEASPLKKSPSHATIIDRYRRPSLTLTSPQRNLLDDEFHDNPATISPNSDQTTPTNNTTNTNTNEEDMTKGQNLAVEDSATSPLLDNSDEFIFEDDENIKQSPTKFKPVTNNEEGAAAEYSKLDEEVKMVTPVLQVYVEKKEKEDRRKKEKEERKKQEEERKKEKEERKKQEKLRKKQEKLNGKPLLQNGNEIMLMTAGTSMDTPLLQQYDSVQSVAEKKKCSKTCIGISVAVSVLVVVGVVVAVLFVLKH</sequence>
<feature type="transmembrane region" description="Helical" evidence="2">
    <location>
        <begin position="1233"/>
        <end position="1255"/>
    </location>
</feature>
<proteinExistence type="predicted"/>
<feature type="region of interest" description="Disordered" evidence="1">
    <location>
        <begin position="803"/>
        <end position="844"/>
    </location>
</feature>
<feature type="compositionally biased region" description="Basic and acidic residues" evidence="1">
    <location>
        <begin position="899"/>
        <end position="908"/>
    </location>
</feature>
<name>A0A1J4KA09_9EUKA</name>
<dbReference type="EMBL" id="MLAK01000730">
    <property type="protein sequence ID" value="OHT06285.1"/>
    <property type="molecule type" value="Genomic_DNA"/>
</dbReference>
<dbReference type="Proteomes" id="UP000179807">
    <property type="component" value="Unassembled WGS sequence"/>
</dbReference>
<dbReference type="SMART" id="SM00325">
    <property type="entry name" value="RhoGEF"/>
    <property type="match status" value="1"/>
</dbReference>
<feature type="compositionally biased region" description="Polar residues" evidence="1">
    <location>
        <begin position="881"/>
        <end position="898"/>
    </location>
</feature>
<evidence type="ECO:0000256" key="1">
    <source>
        <dbReference type="SAM" id="MobiDB-lite"/>
    </source>
</evidence>
<evidence type="ECO:0000256" key="2">
    <source>
        <dbReference type="SAM" id="Phobius"/>
    </source>
</evidence>
<dbReference type="InterPro" id="IPR000219">
    <property type="entry name" value="DH_dom"/>
</dbReference>
<dbReference type="PANTHER" id="PTHR12673">
    <property type="entry name" value="FACIOGENITAL DYSPLASIA PROTEIN"/>
    <property type="match status" value="1"/>
</dbReference>
<dbReference type="PROSITE" id="PS50010">
    <property type="entry name" value="DH_2"/>
    <property type="match status" value="1"/>
</dbReference>
<evidence type="ECO:0000259" key="3">
    <source>
        <dbReference type="PROSITE" id="PS50010"/>
    </source>
</evidence>
<organism evidence="4 5">
    <name type="scientific">Tritrichomonas foetus</name>
    <dbReference type="NCBI Taxonomy" id="1144522"/>
    <lineage>
        <taxon>Eukaryota</taxon>
        <taxon>Metamonada</taxon>
        <taxon>Parabasalia</taxon>
        <taxon>Tritrichomonadida</taxon>
        <taxon>Tritrichomonadidae</taxon>
        <taxon>Tritrichomonas</taxon>
    </lineage>
</organism>
<comment type="caution">
    <text evidence="4">The sequence shown here is derived from an EMBL/GenBank/DDBJ whole genome shotgun (WGS) entry which is preliminary data.</text>
</comment>
<dbReference type="GO" id="GO:0005085">
    <property type="term" value="F:guanyl-nucleotide exchange factor activity"/>
    <property type="evidence" value="ECO:0007669"/>
    <property type="project" value="InterPro"/>
</dbReference>
<dbReference type="SUPFAM" id="SSF117281">
    <property type="entry name" value="Kelch motif"/>
    <property type="match status" value="1"/>
</dbReference>
<feature type="region of interest" description="Disordered" evidence="1">
    <location>
        <begin position="863"/>
        <end position="1119"/>
    </location>
</feature>
<dbReference type="Pfam" id="PF24681">
    <property type="entry name" value="Kelch_KLHDC2_KLHL20_DRC7"/>
    <property type="match status" value="1"/>
</dbReference>
<dbReference type="RefSeq" id="XP_068359421.1">
    <property type="nucleotide sequence ID" value="XM_068504519.1"/>
</dbReference>
<dbReference type="GeneID" id="94839223"/>
<dbReference type="AlphaFoldDB" id="A0A1J4KA09"/>
<accession>A0A1J4KA09</accession>
<feature type="region of interest" description="Disordered" evidence="1">
    <location>
        <begin position="1147"/>
        <end position="1189"/>
    </location>
</feature>
<evidence type="ECO:0000313" key="4">
    <source>
        <dbReference type="EMBL" id="OHT06285.1"/>
    </source>
</evidence>
<dbReference type="InterPro" id="IPR051092">
    <property type="entry name" value="FYVE_RhoGEF_PH"/>
</dbReference>
<dbReference type="InterPro" id="IPR015915">
    <property type="entry name" value="Kelch-typ_b-propeller"/>
</dbReference>
<feature type="compositionally biased region" description="Basic and acidic residues" evidence="1">
    <location>
        <begin position="915"/>
        <end position="983"/>
    </location>
</feature>
<feature type="compositionally biased region" description="Acidic residues" evidence="1">
    <location>
        <begin position="1093"/>
        <end position="1103"/>
    </location>
</feature>
<protein>
    <submittedName>
        <fullName evidence="4">Guanine nucleotide exchange factor</fullName>
    </submittedName>
</protein>
<feature type="domain" description="DH" evidence="3">
    <location>
        <begin position="187"/>
        <end position="365"/>
    </location>
</feature>
<keyword evidence="2" id="KW-1133">Transmembrane helix</keyword>
<feature type="compositionally biased region" description="Basic and acidic residues" evidence="1">
    <location>
        <begin position="869"/>
        <end position="880"/>
    </location>
</feature>
<feature type="compositionally biased region" description="Basic residues" evidence="1">
    <location>
        <begin position="811"/>
        <end position="838"/>
    </location>
</feature>
<dbReference type="SUPFAM" id="SSF48065">
    <property type="entry name" value="DBL homology domain (DH-domain)"/>
    <property type="match status" value="1"/>
</dbReference>
<feature type="compositionally biased region" description="Polar residues" evidence="1">
    <location>
        <begin position="1106"/>
        <end position="1119"/>
    </location>
</feature>
<feature type="compositionally biased region" description="Basic and acidic residues" evidence="1">
    <location>
        <begin position="990"/>
        <end position="1011"/>
    </location>
</feature>
<gene>
    <name evidence="4" type="ORF">TRFO_25695</name>
</gene>
<evidence type="ECO:0000313" key="5">
    <source>
        <dbReference type="Proteomes" id="UP000179807"/>
    </source>
</evidence>
<feature type="compositionally biased region" description="Basic and acidic residues" evidence="1">
    <location>
        <begin position="1147"/>
        <end position="1176"/>
    </location>
</feature>
<keyword evidence="2" id="KW-0472">Membrane</keyword>
<dbReference type="InterPro" id="IPR035899">
    <property type="entry name" value="DBL_dom_sf"/>
</dbReference>
<keyword evidence="2" id="KW-0812">Transmembrane</keyword>
<dbReference type="OrthoDB" id="660555at2759"/>
<reference evidence="4" key="1">
    <citation type="submission" date="2016-10" db="EMBL/GenBank/DDBJ databases">
        <authorList>
            <person name="Benchimol M."/>
            <person name="Almeida L.G."/>
            <person name="Vasconcelos A.T."/>
            <person name="Perreira-Neves A."/>
            <person name="Rosa I.A."/>
            <person name="Tasca T."/>
            <person name="Bogo M.R."/>
            <person name="de Souza W."/>
        </authorList>
    </citation>
    <scope>NUCLEOTIDE SEQUENCE [LARGE SCALE GENOMIC DNA]</scope>
    <source>
        <strain evidence="4">K</strain>
    </source>
</reference>
<dbReference type="Gene3D" id="1.20.900.10">
    <property type="entry name" value="Dbl homology (DH) domain"/>
    <property type="match status" value="1"/>
</dbReference>
<dbReference type="PANTHER" id="PTHR12673:SF159">
    <property type="entry name" value="LD03170P"/>
    <property type="match status" value="1"/>
</dbReference>
<dbReference type="Gene3D" id="2.120.10.80">
    <property type="entry name" value="Kelch-type beta propeller"/>
    <property type="match status" value="1"/>
</dbReference>
<dbReference type="VEuPathDB" id="TrichDB:TRFO_25695"/>
<feature type="compositionally biased region" description="Low complexity" evidence="1">
    <location>
        <begin position="1058"/>
        <end position="1069"/>
    </location>
</feature>